<keyword evidence="3" id="KW-0411">Iron-sulfur</keyword>
<dbReference type="GO" id="GO:0003677">
    <property type="term" value="F:DNA binding"/>
    <property type="evidence" value="ECO:0007669"/>
    <property type="project" value="InterPro"/>
</dbReference>
<evidence type="ECO:0000259" key="4">
    <source>
        <dbReference type="PROSITE" id="PS50943"/>
    </source>
</evidence>
<reference evidence="6" key="1">
    <citation type="submission" date="2021-02" db="EMBL/GenBank/DDBJ databases">
        <title>Metagenome analyses of Stigonema ocellatum DSM 106950, Chlorogloea purpurea SAG 13.99 and Gomphosphaeria aponina DSM 107014.</title>
        <authorList>
            <person name="Marter P."/>
            <person name="Huang S."/>
        </authorList>
    </citation>
    <scope>NUCLEOTIDE SEQUENCE</scope>
    <source>
        <strain evidence="6">JP213</strain>
    </source>
</reference>
<dbReference type="Gene3D" id="3.30.70.20">
    <property type="match status" value="1"/>
</dbReference>
<dbReference type="SUPFAM" id="SSF54862">
    <property type="entry name" value="4Fe-4S ferredoxins"/>
    <property type="match status" value="1"/>
</dbReference>
<dbReference type="Proteomes" id="UP000767446">
    <property type="component" value="Unassembled WGS sequence"/>
</dbReference>
<keyword evidence="1" id="KW-0479">Metal-binding</keyword>
<dbReference type="AlphaFoldDB" id="A0A941JSH9"/>
<dbReference type="PROSITE" id="PS00198">
    <property type="entry name" value="4FE4S_FER_1"/>
    <property type="match status" value="1"/>
</dbReference>
<proteinExistence type="predicted"/>
<dbReference type="InterPro" id="IPR017900">
    <property type="entry name" value="4Fe4S_Fe_S_CS"/>
</dbReference>
<dbReference type="PROSITE" id="PS50943">
    <property type="entry name" value="HTH_CROC1"/>
    <property type="match status" value="1"/>
</dbReference>
<name>A0A941JSH9_9CHRO</name>
<dbReference type="InterPro" id="IPR001387">
    <property type="entry name" value="Cro/C1-type_HTH"/>
</dbReference>
<dbReference type="Pfam" id="PF00037">
    <property type="entry name" value="Fer4"/>
    <property type="match status" value="1"/>
</dbReference>
<evidence type="ECO:0000313" key="6">
    <source>
        <dbReference type="EMBL" id="MBR8828431.1"/>
    </source>
</evidence>
<dbReference type="GO" id="GO:0051536">
    <property type="term" value="F:iron-sulfur cluster binding"/>
    <property type="evidence" value="ECO:0007669"/>
    <property type="project" value="UniProtKB-KW"/>
</dbReference>
<dbReference type="Gene3D" id="1.10.260.40">
    <property type="entry name" value="lambda repressor-like DNA-binding domains"/>
    <property type="match status" value="1"/>
</dbReference>
<dbReference type="CDD" id="cd00093">
    <property type="entry name" value="HTH_XRE"/>
    <property type="match status" value="1"/>
</dbReference>
<dbReference type="InterPro" id="IPR017896">
    <property type="entry name" value="4Fe4S_Fe-S-bd"/>
</dbReference>
<organism evidence="6 7">
    <name type="scientific">Gomphosphaeria aponina SAG 52.96 = DSM 107014</name>
    <dbReference type="NCBI Taxonomy" id="1521640"/>
    <lineage>
        <taxon>Bacteria</taxon>
        <taxon>Bacillati</taxon>
        <taxon>Cyanobacteriota</taxon>
        <taxon>Cyanophyceae</taxon>
        <taxon>Oscillatoriophycideae</taxon>
        <taxon>Chroococcales</taxon>
        <taxon>Gomphosphaeriaceae</taxon>
        <taxon>Gomphosphaeria</taxon>
    </lineage>
</organism>
<evidence type="ECO:0000256" key="2">
    <source>
        <dbReference type="ARBA" id="ARBA00023004"/>
    </source>
</evidence>
<dbReference type="SUPFAM" id="SSF47413">
    <property type="entry name" value="lambda repressor-like DNA-binding domains"/>
    <property type="match status" value="1"/>
</dbReference>
<keyword evidence="2" id="KW-0408">Iron</keyword>
<evidence type="ECO:0000313" key="7">
    <source>
        <dbReference type="Proteomes" id="UP000767446"/>
    </source>
</evidence>
<accession>A0A941JSH9</accession>
<dbReference type="GO" id="GO:0046872">
    <property type="term" value="F:metal ion binding"/>
    <property type="evidence" value="ECO:0007669"/>
    <property type="project" value="UniProtKB-KW"/>
</dbReference>
<dbReference type="PROSITE" id="PS51379">
    <property type="entry name" value="4FE4S_FER_2"/>
    <property type="match status" value="1"/>
</dbReference>
<evidence type="ECO:0000256" key="1">
    <source>
        <dbReference type="ARBA" id="ARBA00022723"/>
    </source>
</evidence>
<evidence type="ECO:0000259" key="5">
    <source>
        <dbReference type="PROSITE" id="PS51379"/>
    </source>
</evidence>
<feature type="domain" description="4Fe-4S ferredoxin-type" evidence="5">
    <location>
        <begin position="1"/>
        <end position="29"/>
    </location>
</feature>
<dbReference type="Pfam" id="PF01381">
    <property type="entry name" value="HTH_3"/>
    <property type="match status" value="1"/>
</dbReference>
<comment type="caution">
    <text evidence="6">The sequence shown here is derived from an EMBL/GenBank/DDBJ whole genome shotgun (WGS) entry which is preliminary data.</text>
</comment>
<protein>
    <submittedName>
        <fullName evidence="6">Helix-turn-helix domain-containing protein</fullName>
    </submittedName>
</protein>
<dbReference type="InterPro" id="IPR010982">
    <property type="entry name" value="Lambda_DNA-bd_dom_sf"/>
</dbReference>
<dbReference type="EMBL" id="JADQBC010000070">
    <property type="protein sequence ID" value="MBR8828431.1"/>
    <property type="molecule type" value="Genomic_DNA"/>
</dbReference>
<sequence>MAYNIANSCFGCGTCQPKCPTGAIHEENGEYWIESGLCNSCVGYYQEPQCVIECPNSSPVPKEAKKGRYKTVERRPTSPEIFANGVNTPFASSMAIWEGCNLLAGGEILPWETNKDGKIAYQREVKQGRGSMVLRLAEGLKKESIDIRAACVHLIYAAYATSLDKPWEEEFIISDRQIETYLGLDKRKDLSKAAKLTLIKTLAQQPCNITTAIDWPDQGKMKGFSVEESSLWHLREIKHHFQEDEQGCKHLIGLTFRVQAGIWAKYFLNKQGYQKRTFFYQYGTLPKFLLTAVMSIWQQHKGAARMLLWLLFKTKMGLKQSITVSTLMRVAYGEEKIAEAHNGREERKRLLRTYESDLQVLNNYGVKPIFDEATYQPEIQPLWVKLAEIPDDPEAALEFWTNDGNSDSCITDSTPRGKWNMLMKARLLHFELPKEWEEQLAKFEKRNSTKQKTARKTKSKTTSNISAEEIITARKHRGISQRLLAEITGKSQSWVRDLENGRLSVRPEDQGVIRKALGLAT</sequence>
<gene>
    <name evidence="6" type="ORF">DSM107014_11125</name>
</gene>
<feature type="domain" description="HTH cro/C1-type" evidence="4">
    <location>
        <begin position="470"/>
        <end position="502"/>
    </location>
</feature>
<evidence type="ECO:0000256" key="3">
    <source>
        <dbReference type="ARBA" id="ARBA00023014"/>
    </source>
</evidence>